<evidence type="ECO:0000259" key="2">
    <source>
        <dbReference type="PROSITE" id="PS50174"/>
    </source>
</evidence>
<dbReference type="InterPro" id="IPR000467">
    <property type="entry name" value="G_patch_dom"/>
</dbReference>
<proteinExistence type="predicted"/>
<dbReference type="Pfam" id="PF01585">
    <property type="entry name" value="G-patch"/>
    <property type="match status" value="1"/>
</dbReference>
<protein>
    <recommendedName>
        <fullName evidence="2">G-patch domain-containing protein</fullName>
    </recommendedName>
</protein>
<reference evidence="4" key="1">
    <citation type="journal article" date="2018" name="Nat. Microbiol.">
        <title>Leveraging single-cell genomics to expand the fungal tree of life.</title>
        <authorList>
            <person name="Ahrendt S.R."/>
            <person name="Quandt C.A."/>
            <person name="Ciobanu D."/>
            <person name="Clum A."/>
            <person name="Salamov A."/>
            <person name="Andreopoulos B."/>
            <person name="Cheng J.F."/>
            <person name="Woyke T."/>
            <person name="Pelin A."/>
            <person name="Henrissat B."/>
            <person name="Reynolds N.K."/>
            <person name="Benny G.L."/>
            <person name="Smith M.E."/>
            <person name="James T.Y."/>
            <person name="Grigoriev I.V."/>
        </authorList>
    </citation>
    <scope>NUCLEOTIDE SEQUENCE [LARGE SCALE GENOMIC DNA]</scope>
</reference>
<dbReference type="AlphaFoldDB" id="A0A4P9VXJ3"/>
<dbReference type="Proteomes" id="UP000269721">
    <property type="component" value="Unassembled WGS sequence"/>
</dbReference>
<feature type="domain" description="G-patch" evidence="2">
    <location>
        <begin position="6"/>
        <end position="52"/>
    </location>
</feature>
<gene>
    <name evidence="3" type="ORF">BDK51DRAFT_33420</name>
</gene>
<dbReference type="InterPro" id="IPR050656">
    <property type="entry name" value="PINX1"/>
</dbReference>
<dbReference type="PANTHER" id="PTHR23149">
    <property type="entry name" value="G PATCH DOMAIN CONTAINING PROTEIN"/>
    <property type="match status" value="1"/>
</dbReference>
<evidence type="ECO:0000313" key="4">
    <source>
        <dbReference type="Proteomes" id="UP000269721"/>
    </source>
</evidence>
<keyword evidence="4" id="KW-1185">Reference proteome</keyword>
<dbReference type="GO" id="GO:0005730">
    <property type="term" value="C:nucleolus"/>
    <property type="evidence" value="ECO:0007669"/>
    <property type="project" value="TreeGrafter"/>
</dbReference>
<dbReference type="OrthoDB" id="29523at2759"/>
<dbReference type="GO" id="GO:0003676">
    <property type="term" value="F:nucleic acid binding"/>
    <property type="evidence" value="ECO:0007669"/>
    <property type="project" value="InterPro"/>
</dbReference>
<feature type="compositionally biased region" description="Basic and acidic residues" evidence="1">
    <location>
        <begin position="189"/>
        <end position="199"/>
    </location>
</feature>
<dbReference type="SMART" id="SM00443">
    <property type="entry name" value="G_patch"/>
    <property type="match status" value="1"/>
</dbReference>
<evidence type="ECO:0000313" key="3">
    <source>
        <dbReference type="EMBL" id="RKO83635.1"/>
    </source>
</evidence>
<name>A0A4P9VXJ3_9FUNG</name>
<evidence type="ECO:0000256" key="1">
    <source>
        <dbReference type="SAM" id="MobiDB-lite"/>
    </source>
</evidence>
<dbReference type="PROSITE" id="PS50174">
    <property type="entry name" value="G_PATCH"/>
    <property type="match status" value="1"/>
</dbReference>
<accession>A0A4P9VXJ3</accession>
<sequence length="338" mass="37496">MDDEPRPSFAQSQLQKYGWEHGKGLGKNEEGISRAISVGIKNDNKGLGAKSDEWTFQWWDHVFNRASQSIKIEKDDEGDVKVQTNSKADREKSAKKLLYGSFVKSVAGTSDDEDKDYSVKVTDAELLAACEGRTARKGARAHQPGKLMRVDKRLAGAALAGLDEEAVAGVVSEEDDATVEQKSKKKKRVREEGGEEKPKKEKRKRRAVAVEEEGAGEGDAKPDDEVVETKAERKERKRLARLEKEAAAESVPAPEAETKEERKERKRKARRQAEAEDAVPATPEEDVFAASGKTKKEKKRRSQPADVVVPTESDAEAPAVETETKKKKKKAKTDSRDR</sequence>
<feature type="compositionally biased region" description="Basic residues" evidence="1">
    <location>
        <begin position="293"/>
        <end position="302"/>
    </location>
</feature>
<dbReference type="PANTHER" id="PTHR23149:SF9">
    <property type="entry name" value="G PATCH DOMAIN-CONTAINING PROTEIN 4"/>
    <property type="match status" value="1"/>
</dbReference>
<feature type="compositionally biased region" description="Acidic residues" evidence="1">
    <location>
        <begin position="169"/>
        <end position="178"/>
    </location>
</feature>
<organism evidence="3 4">
    <name type="scientific">Blyttiomyces helicus</name>
    <dbReference type="NCBI Taxonomy" id="388810"/>
    <lineage>
        <taxon>Eukaryota</taxon>
        <taxon>Fungi</taxon>
        <taxon>Fungi incertae sedis</taxon>
        <taxon>Chytridiomycota</taxon>
        <taxon>Chytridiomycota incertae sedis</taxon>
        <taxon>Chytridiomycetes</taxon>
        <taxon>Chytridiomycetes incertae sedis</taxon>
        <taxon>Blyttiomyces</taxon>
    </lineage>
</organism>
<dbReference type="EMBL" id="ML001009">
    <property type="protein sequence ID" value="RKO83635.1"/>
    <property type="molecule type" value="Genomic_DNA"/>
</dbReference>
<feature type="compositionally biased region" description="Basic and acidic residues" evidence="1">
    <location>
        <begin position="218"/>
        <end position="247"/>
    </location>
</feature>
<feature type="region of interest" description="Disordered" evidence="1">
    <location>
        <begin position="169"/>
        <end position="338"/>
    </location>
</feature>